<evidence type="ECO:0000313" key="2">
    <source>
        <dbReference type="Proteomes" id="UP001145114"/>
    </source>
</evidence>
<proteinExistence type="predicted"/>
<organism evidence="1 2">
    <name type="scientific">Spiromyces aspiralis</name>
    <dbReference type="NCBI Taxonomy" id="68401"/>
    <lineage>
        <taxon>Eukaryota</taxon>
        <taxon>Fungi</taxon>
        <taxon>Fungi incertae sedis</taxon>
        <taxon>Zoopagomycota</taxon>
        <taxon>Kickxellomycotina</taxon>
        <taxon>Kickxellomycetes</taxon>
        <taxon>Kickxellales</taxon>
        <taxon>Kickxellaceae</taxon>
        <taxon>Spiromyces</taxon>
    </lineage>
</organism>
<reference evidence="1" key="1">
    <citation type="submission" date="2022-06" db="EMBL/GenBank/DDBJ databases">
        <title>Phylogenomic reconstructions and comparative analyses of Kickxellomycotina fungi.</title>
        <authorList>
            <person name="Reynolds N.K."/>
            <person name="Stajich J.E."/>
            <person name="Barry K."/>
            <person name="Grigoriev I.V."/>
            <person name="Crous P."/>
            <person name="Smith M.E."/>
        </authorList>
    </citation>
    <scope>NUCLEOTIDE SEQUENCE</scope>
    <source>
        <strain evidence="1">RSA 2271</strain>
    </source>
</reference>
<comment type="caution">
    <text evidence="1">The sequence shown here is derived from an EMBL/GenBank/DDBJ whole genome shotgun (WGS) entry which is preliminary data.</text>
</comment>
<name>A0ACC1HVZ3_9FUNG</name>
<dbReference type="EMBL" id="JAMZIH010000114">
    <property type="protein sequence ID" value="KAJ1679923.1"/>
    <property type="molecule type" value="Genomic_DNA"/>
</dbReference>
<evidence type="ECO:0000313" key="1">
    <source>
        <dbReference type="EMBL" id="KAJ1679923.1"/>
    </source>
</evidence>
<gene>
    <name evidence="1" type="ORF">EV182_001046</name>
</gene>
<protein>
    <submittedName>
        <fullName evidence="1">Uncharacterized protein</fullName>
    </submittedName>
</protein>
<dbReference type="Proteomes" id="UP001145114">
    <property type="component" value="Unassembled WGS sequence"/>
</dbReference>
<keyword evidence="2" id="KW-1185">Reference proteome</keyword>
<accession>A0ACC1HVZ3</accession>
<sequence length="960" mass="103540">MDSAFPFRRPKRPPQATYGSRRGPHPRAEPRPTAHPAKFLGGGVGRALEVDSGDDDDDGGLSDSTSSASDSDARPAAPTRLVAAARSTVVTGGANDENSASKQLSSSKSSSASAKWVKRDLHSAMMRLQELYSAMRMSPSRSHARPRDSDSLMEPDALSSSDEGADDALAPHSTAWHFPPIPGSRSAAPGGSTTRSRAKHEQPPKPVWTNQPTSTLLTQKAKSAPARGANQRPMLLDTKSGARRFSAIPAVRKTMAAATPTNDSSTIGGGGGSSKRLKRNSGQVLHCGTTLLPPDPTAMTDHGEVRPGLNARYYGDHTPVKAKQQQQHHQSSTHKDGPSPPVSVWRPRLGQRSRTSNVTYKYGRPSSQSDGDVDPLYSEPSEVAIGGTRKERIGGPAGRLLGDDLEVQTALGVESWPPRWASSGTMEEQPPHEFVERLDWVLNGLYTATTTDPLLLDNRRQSYLSLASMAATQRDLQWLCTGSNATTVYSLVRRQHHDRVIRAASMFIVAMLIVGSPKSAYALSVELQALEDIPGWAGWSDDPFVAARMPDDEVEHMERLRRYAWESGLVPPGVGINAKSIGISCLYALGLLFADQPPGVSGVIRGEMMKSGCLALIVEEVMVQGVPTLLAEAAAPERPLYSVYRGEEGSGLKERMELVRTGLSVLEFATFGNEITQVEVLEEDSAVPSLLALLALCQQNESGLVEDCAARHRVLEDIALVLRLLINLSNDSEQCGKRIVECQGMDIVCRNVVVGLTSPSGSSSSNVCSNSEGVVGEEDPPLSPSDAEHDDKEEGGTAASIKSLQLDILLLTVALLTNVVEVGPSNANELHAVEFNATCARSARCFPRCACSHRDPAVSVLIQAFCVLTNNKRRVGMWQSGRRGGPQNDSILETHLAILIGRLMDSSQQSRRRIASQMPEASARALGEMLESFALFSTFVKRRPDISEHLSPRAARRAWR</sequence>